<dbReference type="Gene3D" id="1.20.5.190">
    <property type="match status" value="1"/>
</dbReference>
<dbReference type="GO" id="GO:0016459">
    <property type="term" value="C:myosin complex"/>
    <property type="evidence" value="ECO:0007669"/>
    <property type="project" value="UniProtKB-KW"/>
</dbReference>
<dbReference type="GO" id="GO:0005524">
    <property type="term" value="F:ATP binding"/>
    <property type="evidence" value="ECO:0007669"/>
    <property type="project" value="UniProtKB-UniRule"/>
</dbReference>
<dbReference type="SMART" id="SM00015">
    <property type="entry name" value="IQ"/>
    <property type="match status" value="3"/>
</dbReference>
<feature type="compositionally biased region" description="Acidic residues" evidence="8">
    <location>
        <begin position="1402"/>
        <end position="1413"/>
    </location>
</feature>
<sequence length="1426" mass="159527">MPRQASPSPERPPERPQGIKSDDELFGFTTESENENNNGSNDGSSGGSNDGSPGAVVTSDSIEIDEVEKKDDIYEHSNYVYILDPEHSWIPAKVKDRNQTASGSSSASSLTISVPQYKNEQAIRCDGGRTASHGYKTKTIDFSTAENQERYPNLHLPLQNVNSEGELQVVEDMVDLPFLHEAAILYNLKARHVESLPYTRTGDIILACNPYKWIHRLYSDEERSKYSQALVWNRRAGAPVPSSPRADAQPLSLSASGSNVSEMSSQSQRQPSAASDPRSLLPPHVYETSCLAYTGLVKDQENQSILVSGESGAGKTETVKILMHDLASIQEERIAISSSSSSTPTKSRANPMAAQDNNEIVQRVVDSNPLLEAFGNATTLRNDNSSRFGKYLQLQYDVSSPLDDLHGGSSATAGIGSGILAGSKCEVYLLEKSRVTHHHDSERTYHIFYQLLAAPEELKIAIWDGLENTDSESFCYVGETDIDVIEGKTDAERFQLTLQALELIGVRGEILQMLLRAICVVLQLGNIEFAPAQPESASGMMALGIHHKPGAVSGDDGNHDASEICSLEELQELSELMGMDDLDPSTRVSAALRKALTVRNVEARSEVFAVPLTPAKAKESADAFAKEIYAKTFLWLVRTINDATCAEKNYGVGPDGTKTKGFSAPSEFGIIGLLDIFGFETFEVNRFEQLCINYCNEKLQQKFTQDIFRSVQVEYEQEGIELEEITYDDNTDVLDLVEGRMGLLAFLNEECVRPKGSDKTFVYKAQTMNKDNRCFFRDKQADDTEFGIHHYAGRVLYDATNFVKKNTDTLPSDLLNCAKLSSNAIIANELNNEEMMNPLHKSGALAAGSGATKKKKRPKAAAARGPPGRQLKRRTSNIVAETVWTKFKNQLSRLMDTLGETKTRYIRCIKPNTLKAPLIMEHASTVEQLRCAGVVAAVTISRSAFPNRLEHISILDRFKSLWPKGDHIAVLQNDNLDMDERCKKATDILLTLALKEMEFEKNGSRFRAFVMGKTRAYFRAGALEFLEAERMKHLGSYAVTMQTAIRGFTIWSMYQRYRVALVALQANYRRMLRRRIYLRWRNAAVRVECWYRVVFASRRVYHLRRCMKAIMIQTQWRMLRDRRILREAVGATVVIQCMVRGCLQRPKYKQALFEKKEEAKLENQLHALQRKLEEAEAKRLAAEKEAEGRMAAAMEEFKEKEAARLAEDAASVALAESEAKQAAEDSFETAGEEDHAQALTAEQQHLMDESGKMLEHLRKEVFRLRGQNQQLKTDFDLLKDNNQRLMDANASAGASFAALNQHAKQLSKQNTKLAGEVQTYKTQVHKLNLLQAEAREELRLKSATYVAEVQSRLQYQKALQNITDIIQEKCRDHRLVESILTIADEVDMDFIPGSHELPIDPNETDSEGMDDTGNDSRGGLLGYFFS</sequence>
<dbReference type="Gene3D" id="1.20.5.4820">
    <property type="match status" value="1"/>
</dbReference>
<evidence type="ECO:0000313" key="10">
    <source>
        <dbReference type="EMBL" id="VEU41146.1"/>
    </source>
</evidence>
<feature type="compositionally biased region" description="Polar residues" evidence="8">
    <location>
        <begin position="251"/>
        <end position="263"/>
    </location>
</feature>
<evidence type="ECO:0000256" key="1">
    <source>
        <dbReference type="ARBA" id="ARBA00022741"/>
    </source>
</evidence>
<evidence type="ECO:0000256" key="6">
    <source>
        <dbReference type="PROSITE-ProRule" id="PRU00782"/>
    </source>
</evidence>
<dbReference type="CDD" id="cd00124">
    <property type="entry name" value="MYSc"/>
    <property type="match status" value="1"/>
</dbReference>
<evidence type="ECO:0000256" key="3">
    <source>
        <dbReference type="ARBA" id="ARBA00023123"/>
    </source>
</evidence>
<comment type="similarity">
    <text evidence="6">Belongs to the TRAFAC class myosin-kinesin ATPase superfamily. Myosin family.</text>
</comment>
<dbReference type="PRINTS" id="PR00193">
    <property type="entry name" value="MYOSINHEAVY"/>
</dbReference>
<feature type="region of interest" description="Disordered" evidence="8">
    <location>
        <begin position="1"/>
        <end position="61"/>
    </location>
</feature>
<dbReference type="InterPro" id="IPR000048">
    <property type="entry name" value="IQ_motif_EF-hand-BS"/>
</dbReference>
<feature type="coiled-coil region" evidence="7">
    <location>
        <begin position="1151"/>
        <end position="1203"/>
    </location>
</feature>
<evidence type="ECO:0000259" key="9">
    <source>
        <dbReference type="PROSITE" id="PS51456"/>
    </source>
</evidence>
<dbReference type="EMBL" id="CAACVS010000335">
    <property type="protein sequence ID" value="VEU41146.1"/>
    <property type="molecule type" value="Genomic_DNA"/>
</dbReference>
<feature type="region of interest" description="Disordered" evidence="8">
    <location>
        <begin position="843"/>
        <end position="875"/>
    </location>
</feature>
<dbReference type="GO" id="GO:0000146">
    <property type="term" value="F:microfilament motor activity"/>
    <property type="evidence" value="ECO:0007669"/>
    <property type="project" value="TreeGrafter"/>
</dbReference>
<feature type="compositionally biased region" description="Low complexity" evidence="8">
    <location>
        <begin position="264"/>
        <end position="275"/>
    </location>
</feature>
<dbReference type="InterPro" id="IPR027417">
    <property type="entry name" value="P-loop_NTPase"/>
</dbReference>
<dbReference type="InterPro" id="IPR001609">
    <property type="entry name" value="Myosin_head_motor_dom-like"/>
</dbReference>
<reference evidence="10 11" key="1">
    <citation type="submission" date="2019-01" db="EMBL/GenBank/DDBJ databases">
        <authorList>
            <person name="Ferrante I. M."/>
        </authorList>
    </citation>
    <scope>NUCLEOTIDE SEQUENCE [LARGE SCALE GENOMIC DNA]</scope>
    <source>
        <strain evidence="10 11">B856</strain>
    </source>
</reference>
<evidence type="ECO:0000256" key="2">
    <source>
        <dbReference type="ARBA" id="ARBA00022840"/>
    </source>
</evidence>
<dbReference type="GO" id="GO:0007015">
    <property type="term" value="P:actin filament organization"/>
    <property type="evidence" value="ECO:0007669"/>
    <property type="project" value="TreeGrafter"/>
</dbReference>
<feature type="compositionally biased region" description="Low complexity" evidence="8">
    <location>
        <begin position="860"/>
        <end position="869"/>
    </location>
</feature>
<dbReference type="PROSITE" id="PS51456">
    <property type="entry name" value="MYOSIN_MOTOR"/>
    <property type="match status" value="1"/>
</dbReference>
<feature type="region of interest" description="Disordered" evidence="8">
    <location>
        <begin position="1394"/>
        <end position="1418"/>
    </location>
</feature>
<dbReference type="GO" id="GO:0051015">
    <property type="term" value="F:actin filament binding"/>
    <property type="evidence" value="ECO:0007669"/>
    <property type="project" value="TreeGrafter"/>
</dbReference>
<keyword evidence="11" id="KW-1185">Reference proteome</keyword>
<feature type="region of interest" description="Actin-binding" evidence="6">
    <location>
        <begin position="891"/>
        <end position="913"/>
    </location>
</feature>
<dbReference type="SUPFAM" id="SSF52540">
    <property type="entry name" value="P-loop containing nucleoside triphosphate hydrolases"/>
    <property type="match status" value="1"/>
</dbReference>
<evidence type="ECO:0000313" key="11">
    <source>
        <dbReference type="Proteomes" id="UP000291116"/>
    </source>
</evidence>
<dbReference type="Proteomes" id="UP000291116">
    <property type="component" value="Unassembled WGS sequence"/>
</dbReference>
<name>A0A448ZGM2_9STRA</name>
<evidence type="ECO:0000256" key="5">
    <source>
        <dbReference type="ARBA" id="ARBA00023203"/>
    </source>
</evidence>
<dbReference type="PROSITE" id="PS50096">
    <property type="entry name" value="IQ"/>
    <property type="match status" value="1"/>
</dbReference>
<dbReference type="SMART" id="SM00242">
    <property type="entry name" value="MYSc"/>
    <property type="match status" value="1"/>
</dbReference>
<accession>A0A448ZGM2</accession>
<dbReference type="GO" id="GO:0016020">
    <property type="term" value="C:membrane"/>
    <property type="evidence" value="ECO:0007669"/>
    <property type="project" value="TreeGrafter"/>
</dbReference>
<keyword evidence="3 6" id="KW-0518">Myosin</keyword>
<evidence type="ECO:0000256" key="8">
    <source>
        <dbReference type="SAM" id="MobiDB-lite"/>
    </source>
</evidence>
<evidence type="ECO:0000256" key="7">
    <source>
        <dbReference type="SAM" id="Coils"/>
    </source>
</evidence>
<feature type="coiled-coil region" evidence="7">
    <location>
        <begin position="1254"/>
        <end position="1323"/>
    </location>
</feature>
<keyword evidence="2 6" id="KW-0067">ATP-binding</keyword>
<dbReference type="Gene3D" id="1.20.120.720">
    <property type="entry name" value="Myosin VI head, motor domain, U50 subdomain"/>
    <property type="match status" value="1"/>
</dbReference>
<feature type="binding site" evidence="6">
    <location>
        <begin position="309"/>
        <end position="316"/>
    </location>
    <ligand>
        <name>ATP</name>
        <dbReference type="ChEBI" id="CHEBI:30616"/>
    </ligand>
</feature>
<keyword evidence="5 6" id="KW-0009">Actin-binding</keyword>
<dbReference type="InterPro" id="IPR036961">
    <property type="entry name" value="Kinesin_motor_dom_sf"/>
</dbReference>
<dbReference type="GO" id="GO:0005737">
    <property type="term" value="C:cytoplasm"/>
    <property type="evidence" value="ECO:0007669"/>
    <property type="project" value="TreeGrafter"/>
</dbReference>
<organism evidence="10 11">
    <name type="scientific">Pseudo-nitzschia multistriata</name>
    <dbReference type="NCBI Taxonomy" id="183589"/>
    <lineage>
        <taxon>Eukaryota</taxon>
        <taxon>Sar</taxon>
        <taxon>Stramenopiles</taxon>
        <taxon>Ochrophyta</taxon>
        <taxon>Bacillariophyta</taxon>
        <taxon>Bacillariophyceae</taxon>
        <taxon>Bacillariophycidae</taxon>
        <taxon>Bacillariales</taxon>
        <taxon>Bacillariaceae</taxon>
        <taxon>Pseudo-nitzschia</taxon>
    </lineage>
</organism>
<dbReference type="Gene3D" id="3.40.850.10">
    <property type="entry name" value="Kinesin motor domain"/>
    <property type="match status" value="2"/>
</dbReference>
<keyword evidence="4 6" id="KW-0505">Motor protein</keyword>
<proteinExistence type="inferred from homology"/>
<dbReference type="Pfam" id="PF00063">
    <property type="entry name" value="Myosin_head"/>
    <property type="match status" value="1"/>
</dbReference>
<protein>
    <recommendedName>
        <fullName evidence="9">Myosin motor domain-containing protein</fullName>
    </recommendedName>
</protein>
<dbReference type="Gene3D" id="1.10.10.820">
    <property type="match status" value="1"/>
</dbReference>
<feature type="region of interest" description="Disordered" evidence="8">
    <location>
        <begin position="237"/>
        <end position="281"/>
    </location>
</feature>
<keyword evidence="7" id="KW-0175">Coiled coil</keyword>
<feature type="domain" description="Myosin motor" evidence="9">
    <location>
        <begin position="168"/>
        <end position="1031"/>
    </location>
</feature>
<dbReference type="Gene3D" id="1.20.58.530">
    <property type="match status" value="1"/>
</dbReference>
<evidence type="ECO:0000256" key="4">
    <source>
        <dbReference type="ARBA" id="ARBA00023175"/>
    </source>
</evidence>
<dbReference type="PANTHER" id="PTHR13140:SF706">
    <property type="entry name" value="DILUTE CLASS UNCONVENTIONAL MYOSIN, ISOFORM C"/>
    <property type="match status" value="1"/>
</dbReference>
<gene>
    <name evidence="10" type="ORF">PSNMU_V1.4_AUG-EV-PASAV3_0081130</name>
</gene>
<dbReference type="PANTHER" id="PTHR13140">
    <property type="entry name" value="MYOSIN"/>
    <property type="match status" value="1"/>
</dbReference>
<dbReference type="OrthoDB" id="6108017at2759"/>
<keyword evidence="1 6" id="KW-0547">Nucleotide-binding</keyword>